<evidence type="ECO:0000313" key="2">
    <source>
        <dbReference type="Proteomes" id="UP000218238"/>
    </source>
</evidence>
<keyword evidence="2" id="KW-1185">Reference proteome</keyword>
<comment type="caution">
    <text evidence="1">The sequence shown here is derived from an EMBL/GenBank/DDBJ whole genome shotgun (WGS) entry which is preliminary data.</text>
</comment>
<proteinExistence type="predicted"/>
<reference evidence="1 2" key="1">
    <citation type="submission" date="2017-08" db="EMBL/GenBank/DDBJ databases">
        <title>Draft genome sequence of filamentous cyanobacterium Calothrix elsteri CCALA 953.</title>
        <authorList>
            <person name="Gagunashvili A.N."/>
            <person name="Elster J."/>
            <person name="Andresson O.S."/>
        </authorList>
    </citation>
    <scope>NUCLEOTIDE SEQUENCE [LARGE SCALE GENOMIC DNA]</scope>
    <source>
        <strain evidence="1 2">CCALA 953</strain>
    </source>
</reference>
<sequence length="72" mass="8308">MVTYNRYAGTGIKKLLTERELKEARDWLVDCAFADVDADDIYYKMDETEIARAIRQHYDGGVEAFRQSVSAK</sequence>
<accession>A0A2A2TEJ8</accession>
<name>A0A2A2TEJ8_9CYAN</name>
<evidence type="ECO:0000313" key="1">
    <source>
        <dbReference type="EMBL" id="PAX52055.1"/>
    </source>
</evidence>
<protein>
    <submittedName>
        <fullName evidence="1">Peptide ABC transporter substrate-binding protein</fullName>
    </submittedName>
</protein>
<gene>
    <name evidence="1" type="ORF">CK510_21350</name>
</gene>
<organism evidence="1 2">
    <name type="scientific">Brunnivagina elsteri CCALA 953</name>
    <dbReference type="NCBI Taxonomy" id="987040"/>
    <lineage>
        <taxon>Bacteria</taxon>
        <taxon>Bacillati</taxon>
        <taxon>Cyanobacteriota</taxon>
        <taxon>Cyanophyceae</taxon>
        <taxon>Nostocales</taxon>
        <taxon>Calotrichaceae</taxon>
        <taxon>Brunnivagina</taxon>
    </lineage>
</organism>
<dbReference type="AlphaFoldDB" id="A0A2A2TEJ8"/>
<dbReference type="EMBL" id="NTFS01000289">
    <property type="protein sequence ID" value="PAX52055.1"/>
    <property type="molecule type" value="Genomic_DNA"/>
</dbReference>
<dbReference type="Proteomes" id="UP000218238">
    <property type="component" value="Unassembled WGS sequence"/>
</dbReference>
<dbReference type="RefSeq" id="WP_095723618.1">
    <property type="nucleotide sequence ID" value="NZ_NTFS01000289.1"/>
</dbReference>